<sequence>MVPVTGASGFVGSSTIRSLPIKETARSAAGFAFVHAVVALILFVVLEQQNSQHFGQCTEACSVLTIAEVCGTGNLFLAHVTMTVCSVVQMLTAALALASTGRLRLAASCVALCITAATGMQPIRLIYTSLFGTHCCFSGGTVQVASAVAVAVGEVAVPFWIGRWYRSLP</sequence>
<keyword evidence="1" id="KW-0472">Membrane</keyword>
<dbReference type="AlphaFoldDB" id="A0AAD8WWI1"/>
<feature type="transmembrane region" description="Helical" evidence="1">
    <location>
        <begin position="143"/>
        <end position="161"/>
    </location>
</feature>
<keyword evidence="3" id="KW-1185">Reference proteome</keyword>
<reference evidence="2" key="1">
    <citation type="submission" date="2023-07" db="EMBL/GenBank/DDBJ databases">
        <title>A chromosome-level genome assembly of Lolium multiflorum.</title>
        <authorList>
            <person name="Chen Y."/>
            <person name="Copetti D."/>
            <person name="Kolliker R."/>
            <person name="Studer B."/>
        </authorList>
    </citation>
    <scope>NUCLEOTIDE SEQUENCE</scope>
    <source>
        <strain evidence="2">02402/16</strain>
        <tissue evidence="2">Leaf</tissue>
    </source>
</reference>
<keyword evidence="1" id="KW-0812">Transmembrane</keyword>
<evidence type="ECO:0000313" key="3">
    <source>
        <dbReference type="Proteomes" id="UP001231189"/>
    </source>
</evidence>
<proteinExistence type="predicted"/>
<feature type="transmembrane region" description="Helical" evidence="1">
    <location>
        <begin position="27"/>
        <end position="46"/>
    </location>
</feature>
<accession>A0AAD8WWI1</accession>
<name>A0AAD8WWI1_LOLMU</name>
<comment type="caution">
    <text evidence="2">The sequence shown here is derived from an EMBL/GenBank/DDBJ whole genome shotgun (WGS) entry which is preliminary data.</text>
</comment>
<protein>
    <submittedName>
        <fullName evidence="2">Uncharacterized protein</fullName>
    </submittedName>
</protein>
<dbReference type="Proteomes" id="UP001231189">
    <property type="component" value="Unassembled WGS sequence"/>
</dbReference>
<organism evidence="2 3">
    <name type="scientific">Lolium multiflorum</name>
    <name type="common">Italian ryegrass</name>
    <name type="synonym">Lolium perenne subsp. multiflorum</name>
    <dbReference type="NCBI Taxonomy" id="4521"/>
    <lineage>
        <taxon>Eukaryota</taxon>
        <taxon>Viridiplantae</taxon>
        <taxon>Streptophyta</taxon>
        <taxon>Embryophyta</taxon>
        <taxon>Tracheophyta</taxon>
        <taxon>Spermatophyta</taxon>
        <taxon>Magnoliopsida</taxon>
        <taxon>Liliopsida</taxon>
        <taxon>Poales</taxon>
        <taxon>Poaceae</taxon>
        <taxon>BOP clade</taxon>
        <taxon>Pooideae</taxon>
        <taxon>Poodae</taxon>
        <taxon>Poeae</taxon>
        <taxon>Poeae Chloroplast Group 2 (Poeae type)</taxon>
        <taxon>Loliodinae</taxon>
        <taxon>Loliinae</taxon>
        <taxon>Lolium</taxon>
    </lineage>
</organism>
<feature type="transmembrane region" description="Helical" evidence="1">
    <location>
        <begin position="76"/>
        <end position="98"/>
    </location>
</feature>
<keyword evidence="1" id="KW-1133">Transmembrane helix</keyword>
<gene>
    <name evidence="2" type="ORF">QYE76_043922</name>
</gene>
<evidence type="ECO:0000256" key="1">
    <source>
        <dbReference type="SAM" id="Phobius"/>
    </source>
</evidence>
<evidence type="ECO:0000313" key="2">
    <source>
        <dbReference type="EMBL" id="KAK1683074.1"/>
    </source>
</evidence>
<dbReference type="EMBL" id="JAUUTY010000002">
    <property type="protein sequence ID" value="KAK1683074.1"/>
    <property type="molecule type" value="Genomic_DNA"/>
</dbReference>
<feature type="transmembrane region" description="Helical" evidence="1">
    <location>
        <begin position="105"/>
        <end position="123"/>
    </location>
</feature>